<keyword evidence="2" id="KW-1185">Reference proteome</keyword>
<evidence type="ECO:0000313" key="2">
    <source>
        <dbReference type="Proteomes" id="UP000827609"/>
    </source>
</evidence>
<reference evidence="1" key="1">
    <citation type="submission" date="2021-06" db="EMBL/GenBank/DDBJ databases">
        <title>Complete genome sequence of Erwinia phage pEa_SNUABM_7.</title>
        <authorList>
            <person name="Kim S.G."/>
            <person name="Park S.C."/>
        </authorList>
    </citation>
    <scope>NUCLEOTIDE SEQUENCE</scope>
</reference>
<organism evidence="1 2">
    <name type="scientific">Erwinia phage pEa_SNUABM_7</name>
    <dbReference type="NCBI Taxonomy" id="2866695"/>
    <lineage>
        <taxon>Viruses</taxon>
        <taxon>Duplodnaviria</taxon>
        <taxon>Heunggongvirae</taxon>
        <taxon>Uroviricota</taxon>
        <taxon>Caudoviricetes</taxon>
        <taxon>Snuvirus</taxon>
        <taxon>Snuvirus SNUABM7</taxon>
    </lineage>
</organism>
<protein>
    <submittedName>
        <fullName evidence="1">Uncharacterized protein</fullName>
    </submittedName>
</protein>
<dbReference type="EMBL" id="MZ475896">
    <property type="protein sequence ID" value="QYW04956.1"/>
    <property type="molecule type" value="Genomic_DNA"/>
</dbReference>
<evidence type="ECO:0000313" key="1">
    <source>
        <dbReference type="EMBL" id="QYW04956.1"/>
    </source>
</evidence>
<accession>A0AAE7WSJ1</accession>
<dbReference type="Proteomes" id="UP000827609">
    <property type="component" value="Segment"/>
</dbReference>
<gene>
    <name evidence="1" type="ORF">pEaSNUABM7_00288</name>
</gene>
<name>A0AAE7WSJ1_9CAUD</name>
<sequence length="102" mass="11231">MLSKLWAALGITYPSVDSALLKNAKCVRIGQDGYCIRSASGFAEALTHHMARDYVTLASDTEARKKIVDRAQSLTYPCVVWFTGHDFNSMSVGDPNMAYPVQ</sequence>
<proteinExistence type="predicted"/>